<sequence>MLAITSMLHPRNAKRVNKIIAELENKFGLKAVQATPAPHFTFMLAGIRRIETLRQALAEVAATTSPFAAYTTGIGIFPGPKPVIYIPVLRSFDLNHLHQRVLDVTQPLCKGTDRFNSPSRWLPHLSLALHDTTPETLGPVLHFLNENTYNMRLNINNLGIMQKKGNQFHCVETIPFTGKD</sequence>
<dbReference type="SUPFAM" id="SSF55144">
    <property type="entry name" value="LigT-like"/>
    <property type="match status" value="1"/>
</dbReference>
<dbReference type="Gene3D" id="3.90.1140.10">
    <property type="entry name" value="Cyclic phosphodiesterase"/>
    <property type="match status" value="1"/>
</dbReference>
<comment type="caution">
    <text evidence="1">The sequence shown here is derived from an EMBL/GenBank/DDBJ whole genome shotgun (WGS) entry which is preliminary data.</text>
</comment>
<protein>
    <recommendedName>
        <fullName evidence="3">2'-5' RNA ligase family protein</fullName>
    </recommendedName>
</protein>
<dbReference type="InterPro" id="IPR009097">
    <property type="entry name" value="Cyclic_Pdiesterase"/>
</dbReference>
<gene>
    <name evidence="1" type="ORF">HNP98_003485</name>
</gene>
<dbReference type="EMBL" id="JABSNP010000019">
    <property type="protein sequence ID" value="NRT20641.1"/>
    <property type="molecule type" value="Genomic_DNA"/>
</dbReference>
<dbReference type="Pfam" id="PF13563">
    <property type="entry name" value="2_5_RNA_ligase2"/>
    <property type="match status" value="1"/>
</dbReference>
<dbReference type="Proteomes" id="UP000779507">
    <property type="component" value="Unassembled WGS sequence"/>
</dbReference>
<accession>A0ABX2FTX1</accession>
<evidence type="ECO:0000313" key="2">
    <source>
        <dbReference type="Proteomes" id="UP000779507"/>
    </source>
</evidence>
<keyword evidence="2" id="KW-1185">Reference proteome</keyword>
<reference evidence="1 2" key="1">
    <citation type="submission" date="2020-05" db="EMBL/GenBank/DDBJ databases">
        <title>Genomic Encyclopedia of Type Strains, Phase IV (KMG-V): Genome sequencing to study the core and pangenomes of soil and plant-associated prokaryotes.</title>
        <authorList>
            <person name="Whitman W."/>
        </authorList>
    </citation>
    <scope>NUCLEOTIDE SEQUENCE [LARGE SCALE GENOMIC DNA]</scope>
    <source>
        <strain evidence="1 2">9A</strain>
    </source>
</reference>
<proteinExistence type="predicted"/>
<name>A0ABX2FTX1_9BACT</name>
<dbReference type="RefSeq" id="WP_173811413.1">
    <property type="nucleotide sequence ID" value="NZ_JABSNP010000019.1"/>
</dbReference>
<organism evidence="1 2">
    <name type="scientific">Hymenobacter caeli</name>
    <dbReference type="NCBI Taxonomy" id="2735894"/>
    <lineage>
        <taxon>Bacteria</taxon>
        <taxon>Pseudomonadati</taxon>
        <taxon>Bacteroidota</taxon>
        <taxon>Cytophagia</taxon>
        <taxon>Cytophagales</taxon>
        <taxon>Hymenobacteraceae</taxon>
        <taxon>Hymenobacter</taxon>
    </lineage>
</organism>
<evidence type="ECO:0008006" key="3">
    <source>
        <dbReference type="Google" id="ProtNLM"/>
    </source>
</evidence>
<evidence type="ECO:0000313" key="1">
    <source>
        <dbReference type="EMBL" id="NRT20641.1"/>
    </source>
</evidence>